<dbReference type="Pfam" id="PF01764">
    <property type="entry name" value="Lipase_3"/>
    <property type="match status" value="1"/>
</dbReference>
<dbReference type="GO" id="GO:0006629">
    <property type="term" value="P:lipid metabolic process"/>
    <property type="evidence" value="ECO:0007669"/>
    <property type="project" value="InterPro"/>
</dbReference>
<keyword evidence="2" id="KW-0378">Hydrolase</keyword>
<dbReference type="InterPro" id="IPR002921">
    <property type="entry name" value="Fungal_lipase-type"/>
</dbReference>
<feature type="region of interest" description="Disordered" evidence="3">
    <location>
        <begin position="122"/>
        <end position="142"/>
    </location>
</feature>
<comment type="caution">
    <text evidence="5">The sequence shown here is derived from an EMBL/GenBank/DDBJ whole genome shotgun (WGS) entry which is preliminary data.</text>
</comment>
<dbReference type="GO" id="GO:0004806">
    <property type="term" value="F:triacylglycerol lipase activity"/>
    <property type="evidence" value="ECO:0007669"/>
    <property type="project" value="UniProtKB-EC"/>
</dbReference>
<dbReference type="Proteomes" id="UP000694255">
    <property type="component" value="Unassembled WGS sequence"/>
</dbReference>
<reference evidence="5 6" key="1">
    <citation type="journal article" date="2021" name="DNA Res.">
        <title>Genome analysis of Candida subhashii reveals its hybrid nature and dual mitochondrial genome conformations.</title>
        <authorList>
            <person name="Mixao V."/>
            <person name="Hegedusova E."/>
            <person name="Saus E."/>
            <person name="Pryszcz L.P."/>
            <person name="Cillingova A."/>
            <person name="Nosek J."/>
            <person name="Gabaldon T."/>
        </authorList>
    </citation>
    <scope>NUCLEOTIDE SEQUENCE [LARGE SCALE GENOMIC DNA]</scope>
    <source>
        <strain evidence="5 6">CBS 10753</strain>
    </source>
</reference>
<protein>
    <recommendedName>
        <fullName evidence="1">triacylglycerol lipase</fullName>
        <ecNumber evidence="1">3.1.1.3</ecNumber>
    </recommendedName>
</protein>
<dbReference type="InterPro" id="IPR051299">
    <property type="entry name" value="AB_hydrolase_lip/est"/>
</dbReference>
<dbReference type="CDD" id="cd00519">
    <property type="entry name" value="Lipase_3"/>
    <property type="match status" value="1"/>
</dbReference>
<keyword evidence="6" id="KW-1185">Reference proteome</keyword>
<organism evidence="5 6">
    <name type="scientific">[Candida] subhashii</name>
    <dbReference type="NCBI Taxonomy" id="561895"/>
    <lineage>
        <taxon>Eukaryota</taxon>
        <taxon>Fungi</taxon>
        <taxon>Dikarya</taxon>
        <taxon>Ascomycota</taxon>
        <taxon>Saccharomycotina</taxon>
        <taxon>Pichiomycetes</taxon>
        <taxon>Debaryomycetaceae</taxon>
        <taxon>Spathaspora</taxon>
    </lineage>
</organism>
<name>A0A8J5QPB0_9ASCO</name>
<dbReference type="PANTHER" id="PTHR46640:SF3">
    <property type="entry name" value="LIPASE LIH1-RELATED"/>
    <property type="match status" value="1"/>
</dbReference>
<dbReference type="GeneID" id="73468041"/>
<gene>
    <name evidence="5" type="ORF">J8A68_001240</name>
</gene>
<dbReference type="AlphaFoldDB" id="A0A8J5QPB0"/>
<evidence type="ECO:0000256" key="2">
    <source>
        <dbReference type="ARBA" id="ARBA00022801"/>
    </source>
</evidence>
<accession>A0A8J5QPB0</accession>
<evidence type="ECO:0000256" key="3">
    <source>
        <dbReference type="SAM" id="MobiDB-lite"/>
    </source>
</evidence>
<dbReference type="EMBL" id="JAGSYN010000051">
    <property type="protein sequence ID" value="KAG7665184.1"/>
    <property type="molecule type" value="Genomic_DNA"/>
</dbReference>
<dbReference type="EC" id="3.1.1.3" evidence="1"/>
<dbReference type="OrthoDB" id="406844at2759"/>
<feature type="compositionally biased region" description="Basic residues" evidence="3">
    <location>
        <begin position="126"/>
        <end position="135"/>
    </location>
</feature>
<evidence type="ECO:0000313" key="6">
    <source>
        <dbReference type="Proteomes" id="UP000694255"/>
    </source>
</evidence>
<evidence type="ECO:0000256" key="1">
    <source>
        <dbReference type="ARBA" id="ARBA00013279"/>
    </source>
</evidence>
<dbReference type="PANTHER" id="PTHR46640">
    <property type="entry name" value="TRIACYLGLYCEROL LIPASE, PUTATIVE (AFU_ORTHOLOGUE AFUA_6G06510)-RELATED"/>
    <property type="match status" value="1"/>
</dbReference>
<proteinExistence type="predicted"/>
<dbReference type="RefSeq" id="XP_049265416.1">
    <property type="nucleotide sequence ID" value="XM_049404873.1"/>
</dbReference>
<evidence type="ECO:0000313" key="5">
    <source>
        <dbReference type="EMBL" id="KAG7665184.1"/>
    </source>
</evidence>
<evidence type="ECO:0000259" key="4">
    <source>
        <dbReference type="Pfam" id="PF01764"/>
    </source>
</evidence>
<feature type="domain" description="Fungal lipase-type" evidence="4">
    <location>
        <begin position="332"/>
        <end position="492"/>
    </location>
</feature>
<sequence>MLVEEIPKGSNSNSSTIYFSSSINLTARSIIPKEDATSQGDAPAVVNKKGRAKVNYNVTQLMNAQVQSNQETSSRGGSGAGPLKTTQQLQLERLVSKRLSELNQESSSKGFELPKNFTYNTIHSSSTHKKSHKSKLGNTPTTKRILSARRNLNSYFEEERNLMSVNTILALNYQFVDFADVERKSKKARIDSRIYRPKLRLCCIYMKKSLIFSILLILADYVITGEYPKFSGSSNNLYDSKIKSTKPKPKPVASQDYLKLVEFANLAAVAYCVNKGLSKGSLGNQETGCPLSACKNPILKNVEIVKIFDLNNRGEVGTGYFAIDRKRKAIILAFRGTSSRRDWFTDINFIPVKYTPIVYDEDFAKEPYIQTECNGCRVHRGFGHSLRDNSGSIVSAGVKLKDKYPDFRFVILGHSLGAALTVLSGIEFQLLGYDPLVVTFGGPKVGNQEFANFVDNLFDTEEVEKEINEKKNFSRGYIRVVHKHDIVPVLPPSILFAHAGFEYFIENKELPHTEKDLDRRGLDYSNLLTKRSLDFKPSRLWPDQMGKYEHTHYFRKITNCKDEDE</sequence>